<dbReference type="Pfam" id="PF25133">
    <property type="entry name" value="TYW2_N_2"/>
    <property type="match status" value="1"/>
</dbReference>
<name>F7XNE2_METZD</name>
<dbReference type="AlphaFoldDB" id="F7XNE2"/>
<sequence length="348" mass="39750">MYEIKPEYHQNKAIRVPLKSAEVVRKMLLECNLIDRSRKIQVKDINNERILEIPVKGDVEGYITVEQDEPEHYFQKISLKDRLDGELEEHELQLLPSGWQIIGDIIIVNIPEKIWDKKYLIAASLLDMYPNCKTVMQDHGIKGQYRTPDREIIVGSCTETVHKENGCLFKMDATKVMFSKGNMAERTLMSAYGDDETVVDMFAGIGYFTIPIATHANPEKIVSIEMNPMAYEYLLKNIKLNHAENIVEPRNGDCMDVTPEGIADRVIMGYVGTTHKYLKPAINAVKSEGGVLHYHETVPEDLIYKRPFERIENAARGSGRYAEILELRKIKKYSPGVWHVVVDAAIKD</sequence>
<evidence type="ECO:0000256" key="6">
    <source>
        <dbReference type="ARBA" id="ARBA00022694"/>
    </source>
</evidence>
<accession>F7XNE2</accession>
<comment type="catalytic activity">
    <reaction evidence="9">
        <text>4-demethylwyosine(37) in tRNA(Phe) + S-adenosyl-L-methionine = 4-demethyl-7-[(3S)-3-amino-3-carboxypropyl]wyosine(37) in tRNA(Phe) + S-methyl-5'-thioadenosine + H(+)</text>
        <dbReference type="Rhea" id="RHEA:36355"/>
        <dbReference type="Rhea" id="RHEA-COMP:10164"/>
        <dbReference type="Rhea" id="RHEA-COMP:10378"/>
        <dbReference type="ChEBI" id="CHEBI:15378"/>
        <dbReference type="ChEBI" id="CHEBI:17509"/>
        <dbReference type="ChEBI" id="CHEBI:59789"/>
        <dbReference type="ChEBI" id="CHEBI:64315"/>
        <dbReference type="ChEBI" id="CHEBI:73550"/>
        <dbReference type="EC" id="2.5.1.114"/>
    </reaction>
</comment>
<dbReference type="EMBL" id="CP002101">
    <property type="protein sequence ID" value="AEH61192.1"/>
    <property type="molecule type" value="Genomic_DNA"/>
</dbReference>
<dbReference type="InterPro" id="IPR030867">
    <property type="entry name" value="TYW2_archaea"/>
</dbReference>
<dbReference type="Gene3D" id="3.30.70.2580">
    <property type="match status" value="1"/>
</dbReference>
<comment type="catalytic activity">
    <reaction evidence="7">
        <text>guanosine(37) in tRNA + S-adenosyl-L-methionine = N(1)-methylguanosine(37) in tRNA + S-adenosyl-L-homocysteine + H(+)</text>
        <dbReference type="Rhea" id="RHEA:36899"/>
        <dbReference type="Rhea" id="RHEA-COMP:10145"/>
        <dbReference type="Rhea" id="RHEA-COMP:10147"/>
        <dbReference type="ChEBI" id="CHEBI:15378"/>
        <dbReference type="ChEBI" id="CHEBI:57856"/>
        <dbReference type="ChEBI" id="CHEBI:59789"/>
        <dbReference type="ChEBI" id="CHEBI:73542"/>
        <dbReference type="ChEBI" id="CHEBI:74269"/>
        <dbReference type="EC" id="2.1.1.228"/>
    </reaction>
</comment>
<dbReference type="EC" id="2.5.1.114" evidence="9"/>
<dbReference type="CDD" id="cd02440">
    <property type="entry name" value="AdoMet_MTases"/>
    <property type="match status" value="1"/>
</dbReference>
<dbReference type="GO" id="GO:0005737">
    <property type="term" value="C:cytoplasm"/>
    <property type="evidence" value="ECO:0007669"/>
    <property type="project" value="UniProtKB-SubCell"/>
</dbReference>
<dbReference type="SUPFAM" id="SSF53335">
    <property type="entry name" value="S-adenosyl-L-methionine-dependent methyltransferases"/>
    <property type="match status" value="1"/>
</dbReference>
<comment type="function">
    <text evidence="8">Specifically methylates the N1 position of guanosine-37 in various tRNAs.</text>
</comment>
<evidence type="ECO:0000256" key="9">
    <source>
        <dbReference type="HAMAP-Rule" id="MF_01922"/>
    </source>
</evidence>
<evidence type="ECO:0000259" key="10">
    <source>
        <dbReference type="PROSITE" id="PS51684"/>
    </source>
</evidence>
<dbReference type="GO" id="GO:0052906">
    <property type="term" value="F:tRNA (guanine(37)-N1)-methyltransferase activity"/>
    <property type="evidence" value="ECO:0007669"/>
    <property type="project" value="UniProtKB-EC"/>
</dbReference>
<dbReference type="InterPro" id="IPR040601">
    <property type="entry name" value="Trm5a/b_N"/>
</dbReference>
<evidence type="ECO:0000256" key="5">
    <source>
        <dbReference type="ARBA" id="ARBA00022691"/>
    </source>
</evidence>
<comment type="similarity">
    <text evidence="9">Belongs to the class I-like SAM-binding methyltransferase superfamily. TRM5/TYW2 family.</text>
</comment>
<evidence type="ECO:0000256" key="7">
    <source>
        <dbReference type="ARBA" id="ARBA00047783"/>
    </source>
</evidence>
<evidence type="ECO:0000256" key="4">
    <source>
        <dbReference type="ARBA" id="ARBA00022679"/>
    </source>
</evidence>
<dbReference type="GeneID" id="10822983"/>
<keyword evidence="5 9" id="KW-0949">S-adenosyl-L-methionine</keyword>
<feature type="binding site" evidence="9">
    <location>
        <position position="186"/>
    </location>
    <ligand>
        <name>S-adenosyl-L-methionine</name>
        <dbReference type="ChEBI" id="CHEBI:59789"/>
    </ligand>
</feature>
<dbReference type="STRING" id="679901.Mzhil_1347"/>
<dbReference type="InterPro" id="IPR030382">
    <property type="entry name" value="MeTrfase_TRM5/TYW2"/>
</dbReference>
<comment type="subcellular location">
    <subcellularLocation>
        <location evidence="1 9">Cytoplasm</location>
    </subcellularLocation>
</comment>
<dbReference type="GO" id="GO:0030488">
    <property type="term" value="P:tRNA methylation"/>
    <property type="evidence" value="ECO:0007669"/>
    <property type="project" value="TreeGrafter"/>
</dbReference>
<keyword evidence="12" id="KW-1185">Reference proteome</keyword>
<evidence type="ECO:0000256" key="8">
    <source>
        <dbReference type="ARBA" id="ARBA00055873"/>
    </source>
</evidence>
<feature type="binding site" evidence="9">
    <location>
        <position position="179"/>
    </location>
    <ligand>
        <name>S-adenosyl-L-methionine</name>
        <dbReference type="ChEBI" id="CHEBI:59789"/>
    </ligand>
</feature>
<keyword evidence="6 9" id="KW-0819">tRNA processing</keyword>
<dbReference type="HOGENOM" id="CLU_022610_0_2_2"/>
<evidence type="ECO:0000313" key="12">
    <source>
        <dbReference type="Proteomes" id="UP000006622"/>
    </source>
</evidence>
<comment type="caution">
    <text evidence="9">Lacks conserved residue(s) required for the propagation of feature annotation.</text>
</comment>
<dbReference type="PANTHER" id="PTHR23245:SF41">
    <property type="entry name" value="TRNA(PHE) (4-DEMETHYLWYOSINE(37)-C(7)) AMINOCARBOXYPROPYLTRANSFERASE"/>
    <property type="match status" value="1"/>
</dbReference>
<dbReference type="KEGG" id="mzh:Mzhil_1347"/>
<protein>
    <recommendedName>
        <fullName evidence="9">tRNA(Phe) (4-demethylwyosine(37)-C(7)) aminocarboxypropyltransferase</fullName>
        <ecNumber evidence="9">2.5.1.114</ecNumber>
    </recommendedName>
    <alternativeName>
        <fullName evidence="9">tRNA wyosine derivatives biosynthesis protein Taw2</fullName>
    </alternativeName>
</protein>
<comment type="function">
    <text evidence="9">S-adenosyl-L-methionine-dependent transferase that acts as a component of the wyosine derivatives biosynthesis pathway. Catalyzes the transfer of the alpha-amino-alpha-carboxypropyl (acp) group from S-adenosyl-L-methionine to 4-demethylwyosine (imG-14), forming 7-aminocarboxypropyl-demethylwyosine (wybutosine-86) at position 37 of tRNA(Phe).</text>
</comment>
<dbReference type="Gene3D" id="3.30.300.110">
    <property type="entry name" value="Met-10+ protein-like domains"/>
    <property type="match status" value="1"/>
</dbReference>
<proteinExistence type="inferred from homology"/>
<dbReference type="InterPro" id="IPR056743">
    <property type="entry name" value="TRM5-TYW2-like_MTfase"/>
</dbReference>
<gene>
    <name evidence="9" type="primary">taw2</name>
    <name evidence="11" type="ordered locus">Mzhil_1347</name>
</gene>
<reference evidence="11 12" key="1">
    <citation type="submission" date="2010-07" db="EMBL/GenBank/DDBJ databases">
        <title>The complete genome of Methanosalsum zhilinae DSM 4017.</title>
        <authorList>
            <consortium name="US DOE Joint Genome Institute (JGI-PGF)"/>
            <person name="Lucas S."/>
            <person name="Copeland A."/>
            <person name="Lapidus A."/>
            <person name="Glavina del Rio T."/>
            <person name="Dalin E."/>
            <person name="Tice H."/>
            <person name="Bruce D."/>
            <person name="Goodwin L."/>
            <person name="Pitluck S."/>
            <person name="Kyrpides N."/>
            <person name="Mavromatis K."/>
            <person name="Ovchinnikova G."/>
            <person name="Daligault H."/>
            <person name="Detter J.C."/>
            <person name="Han C."/>
            <person name="Tapia R."/>
            <person name="Larimer F."/>
            <person name="Land M."/>
            <person name="Hauser L."/>
            <person name="Markowitz V."/>
            <person name="Cheng J.-F."/>
            <person name="Hugenholtz P."/>
            <person name="Woyke T."/>
            <person name="Wu D."/>
            <person name="Spring S."/>
            <person name="Schueler E."/>
            <person name="Brambilla E."/>
            <person name="Klenk H.-P."/>
            <person name="Eisen J.A."/>
        </authorList>
    </citation>
    <scope>NUCLEOTIDE SEQUENCE [LARGE SCALE GENOMIC DNA]</scope>
    <source>
        <strain evidence="12">DSM 4017 / NBRC 107636 / OCM 62 / WeN5</strain>
    </source>
</reference>
<keyword evidence="3" id="KW-0489">Methyltransferase</keyword>
<organism evidence="11 12">
    <name type="scientific">Methanosalsum zhilinae (strain DSM 4017 / NBRC 107636 / OCM 62 / WeN5)</name>
    <name type="common">Methanohalophilus zhilinae</name>
    <dbReference type="NCBI Taxonomy" id="679901"/>
    <lineage>
        <taxon>Archaea</taxon>
        <taxon>Methanobacteriati</taxon>
        <taxon>Methanobacteriota</taxon>
        <taxon>Stenosarchaea group</taxon>
        <taxon>Methanomicrobia</taxon>
        <taxon>Methanosarcinales</taxon>
        <taxon>Methanosarcinaceae</taxon>
        <taxon>Methanosalsum</taxon>
    </lineage>
</organism>
<keyword evidence="4 9" id="KW-0808">Transferase</keyword>
<evidence type="ECO:0000256" key="1">
    <source>
        <dbReference type="ARBA" id="ARBA00004496"/>
    </source>
</evidence>
<dbReference type="HAMAP" id="MF_01922">
    <property type="entry name" value="TYW2_archaea"/>
    <property type="match status" value="1"/>
</dbReference>
<dbReference type="RefSeq" id="WP_013898629.1">
    <property type="nucleotide sequence ID" value="NC_015676.1"/>
</dbReference>
<dbReference type="Pfam" id="PF02475">
    <property type="entry name" value="TRM5-TYW2_MTfase"/>
    <property type="match status" value="1"/>
</dbReference>
<evidence type="ECO:0000256" key="2">
    <source>
        <dbReference type="ARBA" id="ARBA00022490"/>
    </source>
</evidence>
<keyword evidence="2 9" id="KW-0963">Cytoplasm</keyword>
<feature type="binding site" evidence="9">
    <location>
        <position position="225"/>
    </location>
    <ligand>
        <name>S-adenosyl-L-methionine</name>
        <dbReference type="ChEBI" id="CHEBI:59789"/>
    </ligand>
</feature>
<dbReference type="InterPro" id="IPR029063">
    <property type="entry name" value="SAM-dependent_MTases_sf"/>
</dbReference>
<feature type="domain" description="SAM-dependent methyltransferase TRM5/TYW2-type" evidence="10">
    <location>
        <begin position="99"/>
        <end position="348"/>
    </location>
</feature>
<dbReference type="Proteomes" id="UP000006622">
    <property type="component" value="Chromosome"/>
</dbReference>
<dbReference type="InterPro" id="IPR056744">
    <property type="entry name" value="TRM5/TYW2-like_N"/>
</dbReference>
<dbReference type="Gene3D" id="3.40.50.150">
    <property type="entry name" value="Vaccinia Virus protein VP39"/>
    <property type="match status" value="1"/>
</dbReference>
<dbReference type="GO" id="GO:0102522">
    <property type="term" value="F:tRNA 4-demethylwyosine alpha-amino-alpha-carboxypropyltransferase activity"/>
    <property type="evidence" value="ECO:0007669"/>
    <property type="project" value="UniProtKB-EC"/>
</dbReference>
<dbReference type="PANTHER" id="PTHR23245">
    <property type="entry name" value="TRNA METHYLTRANSFERASE"/>
    <property type="match status" value="1"/>
</dbReference>
<dbReference type="FunFam" id="3.30.300.110:FF:000001">
    <property type="entry name" value="tRNA (guanine(37)-N1)-methyltransferase"/>
    <property type="match status" value="1"/>
</dbReference>
<dbReference type="FunFam" id="3.40.50.150:FF:000131">
    <property type="entry name" value="tRNA wybutosine-synthesizing protein 2/3/4"/>
    <property type="match status" value="1"/>
</dbReference>
<dbReference type="OrthoDB" id="8079at2157"/>
<evidence type="ECO:0000313" key="11">
    <source>
        <dbReference type="EMBL" id="AEH61192.1"/>
    </source>
</evidence>
<evidence type="ECO:0000256" key="3">
    <source>
        <dbReference type="ARBA" id="ARBA00022603"/>
    </source>
</evidence>
<dbReference type="Pfam" id="PF18093">
    <property type="entry name" value="Trm5_N"/>
    <property type="match status" value="1"/>
</dbReference>
<dbReference type="PROSITE" id="PS51684">
    <property type="entry name" value="SAM_MT_TRM5_TYW2"/>
    <property type="match status" value="1"/>
</dbReference>